<dbReference type="PRINTS" id="PR00081">
    <property type="entry name" value="GDHRDH"/>
</dbReference>
<dbReference type="Proteomes" id="UP001165663">
    <property type="component" value="Unassembled WGS sequence"/>
</dbReference>
<feature type="domain" description="Ketoreductase" evidence="3">
    <location>
        <begin position="25"/>
        <end position="208"/>
    </location>
</feature>
<dbReference type="InterPro" id="IPR036291">
    <property type="entry name" value="NAD(P)-bd_dom_sf"/>
</dbReference>
<dbReference type="CDD" id="cd05233">
    <property type="entry name" value="SDR_c"/>
    <property type="match status" value="1"/>
</dbReference>
<reference evidence="5" key="1">
    <citation type="submission" date="2022-08" db="EMBL/GenBank/DDBJ databases">
        <title>Mycobacterium kiyosense sp. nov., scotochromogenic slow-glowing species isolated from respiratory specimens.</title>
        <authorList>
            <person name="Fukano H."/>
            <person name="Kazumi Y."/>
            <person name="Sakagami N."/>
            <person name="Ato M."/>
            <person name="Mitarai S."/>
            <person name="Hoshino Y."/>
        </authorList>
    </citation>
    <scope>NUCLEOTIDE SEQUENCE</scope>
    <source>
        <strain evidence="5">1413</strain>
        <strain evidence="4">SRL2020-028</strain>
    </source>
</reference>
<dbReference type="AlphaFoldDB" id="A0A9P3Q4M8"/>
<evidence type="ECO:0000313" key="4">
    <source>
        <dbReference type="EMBL" id="GLB80959.1"/>
    </source>
</evidence>
<comment type="caution">
    <text evidence="5">The sequence shown here is derived from an EMBL/GenBank/DDBJ whole genome shotgun (WGS) entry which is preliminary data.</text>
</comment>
<dbReference type="InterPro" id="IPR057326">
    <property type="entry name" value="KR_dom"/>
</dbReference>
<evidence type="ECO:0000256" key="2">
    <source>
        <dbReference type="ARBA" id="ARBA00023002"/>
    </source>
</evidence>
<dbReference type="RefSeq" id="WP_236977174.1">
    <property type="nucleotide sequence ID" value="NZ_BRXE01000001.1"/>
</dbReference>
<sequence length="268" mass="28385">MTEGNADQPLDAAQRPPFSYDLSGTTVVVTGGNDGIGAALARGAGLAGAAVAIWARNEARNEATVAALRAEGIEAWSVMCDVAVETDVESAMSATLQRFGRVDSLFANAGIADFAPYVETPLADWQRVLRTNLDGSFLTTRAAARHMVDRGSGSIVVVSSMVARYGAARQAAYAVTKTGLVGLGRTLAVELARHGIRVNILVPGWTTTAMNEFLRADPRFMKAATARIPLRRWATADDYLAIAPFLAHPGLTYHTGNEVVVDGAYSVF</sequence>
<dbReference type="SMART" id="SM00822">
    <property type="entry name" value="PKS_KR"/>
    <property type="match status" value="1"/>
</dbReference>
<evidence type="ECO:0000256" key="1">
    <source>
        <dbReference type="ARBA" id="ARBA00006484"/>
    </source>
</evidence>
<dbReference type="InterPro" id="IPR020904">
    <property type="entry name" value="Sc_DH/Rdtase_CS"/>
</dbReference>
<dbReference type="SUPFAM" id="SSF51735">
    <property type="entry name" value="NAD(P)-binding Rossmann-fold domains"/>
    <property type="match status" value="1"/>
</dbReference>
<dbReference type="EMBL" id="BRXE01000001">
    <property type="protein sequence ID" value="GLB80959.1"/>
    <property type="molecule type" value="Genomic_DNA"/>
</dbReference>
<keyword evidence="6" id="KW-1185">Reference proteome</keyword>
<protein>
    <submittedName>
        <fullName evidence="5">2-deoxy-D-gluconate 3-dehydrogenase</fullName>
    </submittedName>
</protein>
<dbReference type="EMBL" id="BRZI01000002">
    <property type="protein sequence ID" value="GLD28763.1"/>
    <property type="molecule type" value="Genomic_DNA"/>
</dbReference>
<keyword evidence="2" id="KW-0560">Oxidoreductase</keyword>
<dbReference type="GO" id="GO:0016616">
    <property type="term" value="F:oxidoreductase activity, acting on the CH-OH group of donors, NAD or NADP as acceptor"/>
    <property type="evidence" value="ECO:0007669"/>
    <property type="project" value="TreeGrafter"/>
</dbReference>
<dbReference type="PANTHER" id="PTHR42760">
    <property type="entry name" value="SHORT-CHAIN DEHYDROGENASES/REDUCTASES FAMILY MEMBER"/>
    <property type="match status" value="1"/>
</dbReference>
<organism evidence="5 6">
    <name type="scientific">Mycobacterium kiyosense</name>
    <dbReference type="NCBI Taxonomy" id="2871094"/>
    <lineage>
        <taxon>Bacteria</taxon>
        <taxon>Bacillati</taxon>
        <taxon>Actinomycetota</taxon>
        <taxon>Actinomycetes</taxon>
        <taxon>Mycobacteriales</taxon>
        <taxon>Mycobacteriaceae</taxon>
        <taxon>Mycobacterium</taxon>
    </lineage>
</organism>
<dbReference type="GO" id="GO:0006633">
    <property type="term" value="P:fatty acid biosynthetic process"/>
    <property type="evidence" value="ECO:0007669"/>
    <property type="project" value="TreeGrafter"/>
</dbReference>
<dbReference type="InterPro" id="IPR002347">
    <property type="entry name" value="SDR_fam"/>
</dbReference>
<accession>A0A9P3Q4M8</accession>
<dbReference type="PROSITE" id="PS00061">
    <property type="entry name" value="ADH_SHORT"/>
    <property type="match status" value="1"/>
</dbReference>
<proteinExistence type="inferred from homology"/>
<evidence type="ECO:0000313" key="5">
    <source>
        <dbReference type="EMBL" id="GLD28763.1"/>
    </source>
</evidence>
<name>A0A9P3Q4M8_9MYCO</name>
<dbReference type="Proteomes" id="UP001064782">
    <property type="component" value="Unassembled WGS sequence"/>
</dbReference>
<evidence type="ECO:0000313" key="6">
    <source>
        <dbReference type="Proteomes" id="UP001064782"/>
    </source>
</evidence>
<comment type="similarity">
    <text evidence="1">Belongs to the short-chain dehydrogenases/reductases (SDR) family.</text>
</comment>
<evidence type="ECO:0000259" key="3">
    <source>
        <dbReference type="SMART" id="SM00822"/>
    </source>
</evidence>
<dbReference type="GeneID" id="83627292"/>
<dbReference type="Pfam" id="PF13561">
    <property type="entry name" value="adh_short_C2"/>
    <property type="match status" value="1"/>
</dbReference>
<dbReference type="FunFam" id="3.40.50.720:FF:000084">
    <property type="entry name" value="Short-chain dehydrogenase reductase"/>
    <property type="match status" value="1"/>
</dbReference>
<dbReference type="GO" id="GO:0048038">
    <property type="term" value="F:quinone binding"/>
    <property type="evidence" value="ECO:0007669"/>
    <property type="project" value="TreeGrafter"/>
</dbReference>
<dbReference type="PRINTS" id="PR00080">
    <property type="entry name" value="SDRFAMILY"/>
</dbReference>
<gene>
    <name evidence="5" type="ORF">Mkiyose1413_06460</name>
    <name evidence="4" type="ORF">SRL2020028_02150</name>
</gene>
<dbReference type="PANTHER" id="PTHR42760:SF133">
    <property type="entry name" value="3-OXOACYL-[ACYL-CARRIER-PROTEIN] REDUCTASE"/>
    <property type="match status" value="1"/>
</dbReference>
<dbReference type="Gene3D" id="3.40.50.720">
    <property type="entry name" value="NAD(P)-binding Rossmann-like Domain"/>
    <property type="match status" value="1"/>
</dbReference>